<dbReference type="InterPro" id="IPR026491">
    <property type="entry name" value="ExosortD_VPLPA"/>
</dbReference>
<evidence type="ECO:0000256" key="2">
    <source>
        <dbReference type="ARBA" id="ARBA00022475"/>
    </source>
</evidence>
<feature type="transmembrane region" description="Helical" evidence="8">
    <location>
        <begin position="274"/>
        <end position="297"/>
    </location>
</feature>
<dbReference type="Pfam" id="PF09721">
    <property type="entry name" value="Exosortase_EpsH"/>
    <property type="match status" value="1"/>
</dbReference>
<feature type="transmembrane region" description="Helical" evidence="8">
    <location>
        <begin position="140"/>
        <end position="159"/>
    </location>
</feature>
<dbReference type="NCBIfam" id="TIGR02602">
    <property type="entry name" value="8TM_EpsH"/>
    <property type="match status" value="1"/>
</dbReference>
<comment type="caution">
    <text evidence="10">The sequence shown here is derived from an EMBL/GenBank/DDBJ whole genome shotgun (WGS) entry which is preliminary data.</text>
</comment>
<proteinExistence type="predicted"/>
<feature type="transmembrane region" description="Helical" evidence="8">
    <location>
        <begin position="329"/>
        <end position="347"/>
    </location>
</feature>
<evidence type="ECO:0000256" key="5">
    <source>
        <dbReference type="ARBA" id="ARBA00022801"/>
    </source>
</evidence>
<accession>A0ABW4JSB0</accession>
<keyword evidence="6 8" id="KW-1133">Transmembrane helix</keyword>
<evidence type="ECO:0000256" key="6">
    <source>
        <dbReference type="ARBA" id="ARBA00022989"/>
    </source>
</evidence>
<dbReference type="NCBIfam" id="TIGR02914">
    <property type="entry name" value="EpsI_fam"/>
    <property type="match status" value="1"/>
</dbReference>
<reference evidence="11" key="1">
    <citation type="journal article" date="2019" name="Int. J. Syst. Evol. Microbiol.">
        <title>The Global Catalogue of Microorganisms (GCM) 10K type strain sequencing project: providing services to taxonomists for standard genome sequencing and annotation.</title>
        <authorList>
            <consortium name="The Broad Institute Genomics Platform"/>
            <consortium name="The Broad Institute Genome Sequencing Center for Infectious Disease"/>
            <person name="Wu L."/>
            <person name="Ma J."/>
        </authorList>
    </citation>
    <scope>NUCLEOTIDE SEQUENCE [LARGE SCALE GENOMIC DNA]</scope>
    <source>
        <strain evidence="11">JCM 3369</strain>
    </source>
</reference>
<dbReference type="InterPro" id="IPR013426">
    <property type="entry name" value="EpsH-like"/>
</dbReference>
<dbReference type="InterPro" id="IPR019127">
    <property type="entry name" value="Exosortase"/>
</dbReference>
<evidence type="ECO:0000256" key="7">
    <source>
        <dbReference type="ARBA" id="ARBA00023136"/>
    </source>
</evidence>
<evidence type="ECO:0000313" key="11">
    <source>
        <dbReference type="Proteomes" id="UP001597327"/>
    </source>
</evidence>
<evidence type="ECO:0000256" key="3">
    <source>
        <dbReference type="ARBA" id="ARBA00022670"/>
    </source>
</evidence>
<keyword evidence="2" id="KW-1003">Cell membrane</keyword>
<feature type="transmembrane region" description="Helical" evidence="8">
    <location>
        <begin position="115"/>
        <end position="133"/>
    </location>
</feature>
<dbReference type="RefSeq" id="WP_149891789.1">
    <property type="nucleotide sequence ID" value="NZ_JBHUFA010000001.1"/>
</dbReference>
<feature type="transmembrane region" description="Helical" evidence="8">
    <location>
        <begin position="206"/>
        <end position="225"/>
    </location>
</feature>
<feature type="transmembrane region" description="Helical" evidence="8">
    <location>
        <begin position="91"/>
        <end position="109"/>
    </location>
</feature>
<dbReference type="EMBL" id="JBHUFA010000001">
    <property type="protein sequence ID" value="MFD1694348.1"/>
    <property type="molecule type" value="Genomic_DNA"/>
</dbReference>
<feature type="domain" description="Methanolan biosynthesis EpsI" evidence="9">
    <location>
        <begin position="334"/>
        <end position="536"/>
    </location>
</feature>
<protein>
    <submittedName>
        <fullName evidence="10">VPLPA-CTERM-specific exosortase XrtD</fullName>
        <ecNumber evidence="10">3.4.22.-</ecNumber>
    </submittedName>
</protein>
<comment type="subcellular location">
    <subcellularLocation>
        <location evidence="1">Cell membrane</location>
        <topology evidence="1">Multi-pass membrane protein</topology>
    </subcellularLocation>
</comment>
<keyword evidence="3" id="KW-0645">Protease</keyword>
<dbReference type="Proteomes" id="UP001597327">
    <property type="component" value="Unassembled WGS sequence"/>
</dbReference>
<dbReference type="EC" id="3.4.22.-" evidence="10"/>
<feature type="transmembrane region" description="Helical" evidence="8">
    <location>
        <begin position="232"/>
        <end position="262"/>
    </location>
</feature>
<evidence type="ECO:0000256" key="1">
    <source>
        <dbReference type="ARBA" id="ARBA00004651"/>
    </source>
</evidence>
<evidence type="ECO:0000259" key="9">
    <source>
        <dbReference type="Pfam" id="PF11984"/>
    </source>
</evidence>
<keyword evidence="7 8" id="KW-0472">Membrane</keyword>
<dbReference type="Pfam" id="PF11984">
    <property type="entry name" value="DUF3485"/>
    <property type="match status" value="1"/>
</dbReference>
<keyword evidence="4 8" id="KW-0812">Transmembrane</keyword>
<evidence type="ECO:0000256" key="8">
    <source>
        <dbReference type="SAM" id="Phobius"/>
    </source>
</evidence>
<name>A0ABW4JSB0_9HYPH</name>
<dbReference type="GO" id="GO:0016787">
    <property type="term" value="F:hydrolase activity"/>
    <property type="evidence" value="ECO:0007669"/>
    <property type="project" value="UniProtKB-KW"/>
</dbReference>
<feature type="transmembrane region" description="Helical" evidence="8">
    <location>
        <begin position="32"/>
        <end position="55"/>
    </location>
</feature>
<dbReference type="NCBIfam" id="TIGR04152">
    <property type="entry name" value="exosort_VPLPA"/>
    <property type="match status" value="1"/>
</dbReference>
<dbReference type="NCBIfam" id="TIGR04178">
    <property type="entry name" value="exo_archaeo"/>
    <property type="match status" value="1"/>
</dbReference>
<evidence type="ECO:0000256" key="4">
    <source>
        <dbReference type="ARBA" id="ARBA00022692"/>
    </source>
</evidence>
<gene>
    <name evidence="10" type="primary">xrtD</name>
    <name evidence="10" type="ORF">ACFSC7_02390</name>
</gene>
<dbReference type="InterPro" id="IPR014263">
    <property type="entry name" value="Methanolan_biosynth_EpsI"/>
</dbReference>
<keyword evidence="11" id="KW-1185">Reference proteome</keyword>
<dbReference type="InterPro" id="IPR026392">
    <property type="entry name" value="Exo/Archaeosortase_dom"/>
</dbReference>
<keyword evidence="5 10" id="KW-0378">Hydrolase</keyword>
<organism evidence="10 11">
    <name type="scientific">Roseibium aestuarii</name>
    <dbReference type="NCBI Taxonomy" id="2600299"/>
    <lineage>
        <taxon>Bacteria</taxon>
        <taxon>Pseudomonadati</taxon>
        <taxon>Pseudomonadota</taxon>
        <taxon>Alphaproteobacteria</taxon>
        <taxon>Hyphomicrobiales</taxon>
        <taxon>Stappiaceae</taxon>
        <taxon>Roseibium</taxon>
    </lineage>
</organism>
<sequence>MSMDIRKDDLGPSRTLSRPQGLAPLAGKAWPWLLVACVGAAAFFWDGLISLGVAWARPEYSYGPIVPLITGYMTLREIHRRPIRKDDGRRTLGLLVFVLALIVGLAGNLVRIPDVITYGFILYIGAIILLLAGTREGFRFWPGWLHLIFMLPLPSFIYLKVSTHLQFISSELGVWFIQLAQIPVFLDGNVIDLGDYKLQVAEACSGLRYLFPLFSFGWLMAVLYNGPNWHRVVIFFSTIPVTIVMNSFRIGVIGVLVNAYGIEQAEGFLHFFEGWIIFITCTAILYLEAVILSRFFLFGRPRPEYIVWMDFEGVWEPLKKVPTIPAGRAFILSVLGILAAGAIWQTLPDTKASHVDRLPLGVFPMQLGAWEGQSSMLEPAIERVLGADDYLLATYSNGSDQANLLLTFYRSQTEGEGIHSPEICLPGGGWEVSEWQQADLRLTGAQGEKTVHANRAIIQLGLERQLVYYWFEQRGRQITNDFEVKFVSMWDTVRHGRSDGGLVRVVVPMAPGEPVARAEERATAFLDQVYPQIPDYYPALD</sequence>
<evidence type="ECO:0000313" key="10">
    <source>
        <dbReference type="EMBL" id="MFD1694348.1"/>
    </source>
</evidence>